<dbReference type="OrthoDB" id="894376at2"/>
<keyword evidence="1" id="KW-1133">Transmembrane helix</keyword>
<feature type="transmembrane region" description="Helical" evidence="1">
    <location>
        <begin position="12"/>
        <end position="31"/>
    </location>
</feature>
<reference evidence="2 3" key="1">
    <citation type="submission" date="2015-08" db="EMBL/GenBank/DDBJ databases">
        <title>Complete genome sequence of Rufibacter tibetensis strain 1351t, a radiation-resistant bacterium from tibet plateau.</title>
        <authorList>
            <person name="Dai J."/>
        </authorList>
    </citation>
    <scope>NUCLEOTIDE SEQUENCE [LARGE SCALE GENOMIC DNA]</scope>
    <source>
        <strain evidence="2 3">1351</strain>
    </source>
</reference>
<dbReference type="RefSeq" id="WP_062544511.1">
    <property type="nucleotide sequence ID" value="NZ_CP012643.1"/>
</dbReference>
<evidence type="ECO:0000256" key="1">
    <source>
        <dbReference type="SAM" id="Phobius"/>
    </source>
</evidence>
<organism evidence="2 3">
    <name type="scientific">Rufibacter tibetensis</name>
    <dbReference type="NCBI Taxonomy" id="512763"/>
    <lineage>
        <taxon>Bacteria</taxon>
        <taxon>Pseudomonadati</taxon>
        <taxon>Bacteroidota</taxon>
        <taxon>Cytophagia</taxon>
        <taxon>Cytophagales</taxon>
        <taxon>Hymenobacteraceae</taxon>
        <taxon>Rufibacter</taxon>
    </lineage>
</organism>
<gene>
    <name evidence="2" type="ORF">DC20_14595</name>
</gene>
<accession>A0A0P0CZL1</accession>
<evidence type="ECO:0000313" key="2">
    <source>
        <dbReference type="EMBL" id="ALI99977.1"/>
    </source>
</evidence>
<dbReference type="PATRIC" id="fig|512763.3.peg.3211"/>
<keyword evidence="3" id="KW-1185">Reference proteome</keyword>
<dbReference type="EMBL" id="CP012643">
    <property type="protein sequence ID" value="ALI99977.1"/>
    <property type="molecule type" value="Genomic_DNA"/>
</dbReference>
<keyword evidence="1" id="KW-0812">Transmembrane</keyword>
<dbReference type="Proteomes" id="UP000061382">
    <property type="component" value="Chromosome"/>
</dbReference>
<feature type="transmembrane region" description="Helical" evidence="1">
    <location>
        <begin position="43"/>
        <end position="61"/>
    </location>
</feature>
<sequence length="70" mass="8123">MRTESTRISLMTLLITYIVVKVVHLLTGFNYNPFEEGLLTIKFVLDVVSWVMVYGLVYFIVKKVREPKLG</sequence>
<dbReference type="STRING" id="512763.DC20_14595"/>
<name>A0A0P0CZL1_9BACT</name>
<protein>
    <submittedName>
        <fullName evidence="2">Uncharacterized protein</fullName>
    </submittedName>
</protein>
<dbReference type="KEGG" id="rti:DC20_14595"/>
<dbReference type="AlphaFoldDB" id="A0A0P0CZL1"/>
<keyword evidence="1" id="KW-0472">Membrane</keyword>
<evidence type="ECO:0000313" key="3">
    <source>
        <dbReference type="Proteomes" id="UP000061382"/>
    </source>
</evidence>
<proteinExistence type="predicted"/>